<accession>A0A382RSW4</accession>
<evidence type="ECO:0000256" key="1">
    <source>
        <dbReference type="SAM" id="Phobius"/>
    </source>
</evidence>
<gene>
    <name evidence="2" type="ORF">METZ01_LOCUS352585</name>
</gene>
<dbReference type="AlphaFoldDB" id="A0A382RSW4"/>
<organism evidence="2">
    <name type="scientific">marine metagenome</name>
    <dbReference type="NCBI Taxonomy" id="408172"/>
    <lineage>
        <taxon>unclassified sequences</taxon>
        <taxon>metagenomes</taxon>
        <taxon>ecological metagenomes</taxon>
    </lineage>
</organism>
<protein>
    <submittedName>
        <fullName evidence="2">Uncharacterized protein</fullName>
    </submittedName>
</protein>
<feature type="transmembrane region" description="Helical" evidence="1">
    <location>
        <begin position="64"/>
        <end position="84"/>
    </location>
</feature>
<evidence type="ECO:0000313" key="2">
    <source>
        <dbReference type="EMBL" id="SVC99731.1"/>
    </source>
</evidence>
<dbReference type="EMBL" id="UINC01123331">
    <property type="protein sequence ID" value="SVC99731.1"/>
    <property type="molecule type" value="Genomic_DNA"/>
</dbReference>
<sequence>MFKDLLVFEKQRTGKEAFGFFLAYLLFSGLLVGIITSFFSTSVAPSGFAEGFEQGFEEGFEQGQAVGAYFYSVLSLALSALILFRKGHLKSFGFVLIGLSSGVLALFLVAFLGLVPTAYLTTIKPVDRVPV</sequence>
<proteinExistence type="predicted"/>
<reference evidence="2" key="1">
    <citation type="submission" date="2018-05" db="EMBL/GenBank/DDBJ databases">
        <authorList>
            <person name="Lanie J.A."/>
            <person name="Ng W.-L."/>
            <person name="Kazmierczak K.M."/>
            <person name="Andrzejewski T.M."/>
            <person name="Davidsen T.M."/>
            <person name="Wayne K.J."/>
            <person name="Tettelin H."/>
            <person name="Glass J.I."/>
            <person name="Rusch D."/>
            <person name="Podicherti R."/>
            <person name="Tsui H.-C.T."/>
            <person name="Winkler M.E."/>
        </authorList>
    </citation>
    <scope>NUCLEOTIDE SEQUENCE</scope>
</reference>
<feature type="transmembrane region" description="Helical" evidence="1">
    <location>
        <begin position="21"/>
        <end position="44"/>
    </location>
</feature>
<keyword evidence="1" id="KW-1133">Transmembrane helix</keyword>
<keyword evidence="1" id="KW-0472">Membrane</keyword>
<keyword evidence="1" id="KW-0812">Transmembrane</keyword>
<name>A0A382RSW4_9ZZZZ</name>
<feature type="transmembrane region" description="Helical" evidence="1">
    <location>
        <begin position="91"/>
        <end position="115"/>
    </location>
</feature>